<keyword evidence="3" id="KW-1133">Transmembrane helix</keyword>
<comment type="caution">
    <text evidence="6">The sequence shown here is derived from an EMBL/GenBank/DDBJ whole genome shotgun (WGS) entry which is preliminary data.</text>
</comment>
<dbReference type="Gene3D" id="3.30.1150.10">
    <property type="match status" value="1"/>
</dbReference>
<organism evidence="6 7">
    <name type="scientific">Sphingomonas limnosediminicola</name>
    <dbReference type="NCBI Taxonomy" id="940133"/>
    <lineage>
        <taxon>Bacteria</taxon>
        <taxon>Pseudomonadati</taxon>
        <taxon>Pseudomonadota</taxon>
        <taxon>Alphaproteobacteria</taxon>
        <taxon>Sphingomonadales</taxon>
        <taxon>Sphingomonadaceae</taxon>
        <taxon>Sphingomonas</taxon>
    </lineage>
</organism>
<dbReference type="Proteomes" id="UP001500827">
    <property type="component" value="Unassembled WGS sequence"/>
</dbReference>
<evidence type="ECO:0000313" key="7">
    <source>
        <dbReference type="Proteomes" id="UP001500827"/>
    </source>
</evidence>
<dbReference type="NCBIfam" id="TIGR01352">
    <property type="entry name" value="tonB_Cterm"/>
    <property type="match status" value="1"/>
</dbReference>
<accession>A0ABP7LSW7</accession>
<dbReference type="InterPro" id="IPR006260">
    <property type="entry name" value="TonB/TolA_C"/>
</dbReference>
<keyword evidence="4" id="KW-0472">Membrane</keyword>
<dbReference type="EMBL" id="BAABBM010000001">
    <property type="protein sequence ID" value="GAA3906690.1"/>
    <property type="molecule type" value="Genomic_DNA"/>
</dbReference>
<evidence type="ECO:0000313" key="6">
    <source>
        <dbReference type="EMBL" id="GAA3906690.1"/>
    </source>
</evidence>
<feature type="region of interest" description="Disordered" evidence="5">
    <location>
        <begin position="82"/>
        <end position="127"/>
    </location>
</feature>
<reference evidence="7" key="1">
    <citation type="journal article" date="2019" name="Int. J. Syst. Evol. Microbiol.">
        <title>The Global Catalogue of Microorganisms (GCM) 10K type strain sequencing project: providing services to taxonomists for standard genome sequencing and annotation.</title>
        <authorList>
            <consortium name="The Broad Institute Genomics Platform"/>
            <consortium name="The Broad Institute Genome Sequencing Center for Infectious Disease"/>
            <person name="Wu L."/>
            <person name="Ma J."/>
        </authorList>
    </citation>
    <scope>NUCLEOTIDE SEQUENCE [LARGE SCALE GENOMIC DNA]</scope>
    <source>
        <strain evidence="7">JCM 17543</strain>
    </source>
</reference>
<evidence type="ECO:0000256" key="3">
    <source>
        <dbReference type="ARBA" id="ARBA00022989"/>
    </source>
</evidence>
<keyword evidence="7" id="KW-1185">Reference proteome</keyword>
<feature type="compositionally biased region" description="Low complexity" evidence="5">
    <location>
        <begin position="100"/>
        <end position="123"/>
    </location>
</feature>
<protein>
    <recommendedName>
        <fullName evidence="8">Energy transducer TonB</fullName>
    </recommendedName>
</protein>
<dbReference type="SUPFAM" id="SSF74653">
    <property type="entry name" value="TolA/TonB C-terminal domain"/>
    <property type="match status" value="1"/>
</dbReference>
<evidence type="ECO:0000256" key="2">
    <source>
        <dbReference type="ARBA" id="ARBA00022692"/>
    </source>
</evidence>
<gene>
    <name evidence="6" type="ORF">GCM10022276_26490</name>
</gene>
<evidence type="ECO:0000256" key="5">
    <source>
        <dbReference type="SAM" id="MobiDB-lite"/>
    </source>
</evidence>
<evidence type="ECO:0000256" key="4">
    <source>
        <dbReference type="ARBA" id="ARBA00023136"/>
    </source>
</evidence>
<evidence type="ECO:0000256" key="1">
    <source>
        <dbReference type="ARBA" id="ARBA00004167"/>
    </source>
</evidence>
<evidence type="ECO:0008006" key="8">
    <source>
        <dbReference type="Google" id="ProtNLM"/>
    </source>
</evidence>
<name>A0ABP7LSW7_9SPHN</name>
<feature type="compositionally biased region" description="Pro residues" evidence="5">
    <location>
        <begin position="86"/>
        <end position="99"/>
    </location>
</feature>
<sequence>MTFSFGTPVPGGDGAVLNLVAQPRLSVTQTSMSSYRGTADRPDQARAIAAVVAVHVALAAIIVSGLNVRIVSKVVEQFTTIDVREPPPPPVQPPPPAPRQQPAKRPAGAPAKKAEAAPIVAPQPRLPLPSPIPAAKVAGIGSAPNSGAAVAGTGTGAGGSGNGPGGGGAADFSRYTPPALLRNLGRGDYRLIGADRLPRGGAMVSLRIEPTGVPTNCRIVRSSGDPYVDQGLCPLIVQRLRFRPALDDQRRPIPYQLQYVATWSL</sequence>
<keyword evidence="2" id="KW-0812">Transmembrane</keyword>
<proteinExistence type="predicted"/>
<comment type="subcellular location">
    <subcellularLocation>
        <location evidence="1">Membrane</location>
        <topology evidence="1">Single-pass membrane protein</topology>
    </subcellularLocation>
</comment>